<comment type="caution">
    <text evidence="2">The sequence shown here is derived from an EMBL/GenBank/DDBJ whole genome shotgun (WGS) entry which is preliminary data.</text>
</comment>
<dbReference type="Pfam" id="PF05930">
    <property type="entry name" value="Phage_AlpA"/>
    <property type="match status" value="1"/>
</dbReference>
<evidence type="ECO:0000313" key="2">
    <source>
        <dbReference type="EMBL" id="MBU8547269.1"/>
    </source>
</evidence>
<evidence type="ECO:0000256" key="1">
    <source>
        <dbReference type="SAM" id="MobiDB-lite"/>
    </source>
</evidence>
<keyword evidence="3" id="KW-1185">Reference proteome</keyword>
<dbReference type="RefSeq" id="WP_216879253.1">
    <property type="nucleotide sequence ID" value="NZ_JAERQM010000014.1"/>
</dbReference>
<feature type="region of interest" description="Disordered" evidence="1">
    <location>
        <begin position="69"/>
        <end position="92"/>
    </location>
</feature>
<name>A0ABS6HEZ1_9PROT</name>
<reference evidence="2 3" key="1">
    <citation type="submission" date="2021-01" db="EMBL/GenBank/DDBJ databases">
        <title>Roseomonas sp. nov, a bacterium isolated from an oil production mixture in Yumen Oilfield.</title>
        <authorList>
            <person name="Wu D."/>
        </authorList>
    </citation>
    <scope>NUCLEOTIDE SEQUENCE [LARGE SCALE GENOMIC DNA]</scope>
    <source>
        <strain evidence="2 3">ROY-5-3</strain>
    </source>
</reference>
<accession>A0ABS6HEZ1</accession>
<evidence type="ECO:0000313" key="3">
    <source>
        <dbReference type="Proteomes" id="UP000689967"/>
    </source>
</evidence>
<dbReference type="InterPro" id="IPR052931">
    <property type="entry name" value="Prophage_regulatory_activator"/>
</dbReference>
<gene>
    <name evidence="2" type="ORF">JJQ90_26365</name>
</gene>
<dbReference type="PANTHER" id="PTHR36154">
    <property type="entry name" value="DNA-BINDING TRANSCRIPTIONAL ACTIVATOR ALPA"/>
    <property type="match status" value="1"/>
</dbReference>
<dbReference type="EMBL" id="JAERQM010000014">
    <property type="protein sequence ID" value="MBU8547269.1"/>
    <property type="molecule type" value="Genomic_DNA"/>
</dbReference>
<protein>
    <submittedName>
        <fullName evidence="2">AlpA family phage regulatory protein</fullName>
    </submittedName>
</protein>
<dbReference type="Proteomes" id="UP000689967">
    <property type="component" value="Unassembled WGS sequence"/>
</dbReference>
<organism evidence="2 3">
    <name type="scientific">Falsiroseomonas oleicola</name>
    <dbReference type="NCBI Taxonomy" id="2801474"/>
    <lineage>
        <taxon>Bacteria</taxon>
        <taxon>Pseudomonadati</taxon>
        <taxon>Pseudomonadota</taxon>
        <taxon>Alphaproteobacteria</taxon>
        <taxon>Acetobacterales</taxon>
        <taxon>Roseomonadaceae</taxon>
        <taxon>Falsiroseomonas</taxon>
    </lineage>
</organism>
<dbReference type="InterPro" id="IPR010260">
    <property type="entry name" value="AlpA"/>
</dbReference>
<dbReference type="PANTHER" id="PTHR36154:SF1">
    <property type="entry name" value="DNA-BINDING TRANSCRIPTIONAL ACTIVATOR ALPA"/>
    <property type="match status" value="1"/>
</dbReference>
<proteinExistence type="predicted"/>
<feature type="compositionally biased region" description="Basic residues" evidence="1">
    <location>
        <begin position="82"/>
        <end position="92"/>
    </location>
</feature>
<sequence length="92" mass="10033">MPDAATDVPEGPVPPPIDPWVGIARVQQEVGLSRSTIYRRMSEGGFPRPRELGGGVVRWVLSEIHAWKASRPEAPPGGHPVQARRGRPPKAR</sequence>